<dbReference type="SUPFAM" id="SSF51556">
    <property type="entry name" value="Metallo-dependent hydrolases"/>
    <property type="match status" value="1"/>
</dbReference>
<dbReference type="Gene3D" id="3.10.310.70">
    <property type="match status" value="1"/>
</dbReference>
<feature type="domain" description="Amidohydrolase 3" evidence="2">
    <location>
        <begin position="71"/>
        <end position="561"/>
    </location>
</feature>
<feature type="chain" id="PRO_5012946524" description="Amidohydrolase 3 domain-containing protein" evidence="1">
    <location>
        <begin position="26"/>
        <end position="568"/>
    </location>
</feature>
<sequence length="568" mass="63690">MRTFIFPIAFLLIFCLIQCSPSEKASLVIYGKVATVNPDFEITEAVALKNEKIIFVGSKKDAQKLVGSDTQIIDTEGGFVMPGMHDAHCHPYNLGDDEDSDWTSVSTAEDFEGVVRIIAEKVAQLKPGEWIIGGGWNQEYWPGKQLPIHDALSAVSPENPVFLYRHGGNSAFVNAKALEIAGITKDTPDPFGGKIYRKPDGSPTGFLTNMGNNMVHKHFPKPNKPLSWYMDVYDRAQKICWEAGLTGWTDAGIYPDHIGYYKAMVDSNRLKIRSNIMLQNPREGDLESHFREQRFLNYGGQEMLQVRSIKMYYDGALGSRGAALFEPYLDDPQSDHNLGNTEVPVSHVYDVAQAALKTGMQVCPHAIGPRGNSEILDAFEKALKENPVRDHRFRSEHAEVVRPEDIKRMARLGVIPSVQPTHCTSDMGFMYDRIGEERSAAYASPWRNMISAGLEPACGSDFTIESHKPLWGIYAAVTRQDHKGLPEKQWHGEQRMTREEVIKGYTIWAAKAAFWEHELGSLEVGKRADIVVLDTDILECEPKKILETQVRYTLVNGEIVYAQTLENP</sequence>
<dbReference type="AlphaFoldDB" id="A0A2A4GCW8"/>
<dbReference type="EMBL" id="NBWU01000001">
    <property type="protein sequence ID" value="PCE65824.1"/>
    <property type="molecule type" value="Genomic_DNA"/>
</dbReference>
<dbReference type="Gene3D" id="2.30.40.10">
    <property type="entry name" value="Urease, subunit C, domain 1"/>
    <property type="match status" value="1"/>
</dbReference>
<evidence type="ECO:0000313" key="4">
    <source>
        <dbReference type="Proteomes" id="UP000219559"/>
    </source>
</evidence>
<evidence type="ECO:0000259" key="2">
    <source>
        <dbReference type="Pfam" id="PF07969"/>
    </source>
</evidence>
<dbReference type="Gene3D" id="3.20.20.140">
    <property type="entry name" value="Metal-dependent hydrolases"/>
    <property type="match status" value="1"/>
</dbReference>
<dbReference type="PANTHER" id="PTHR22642:SF2">
    <property type="entry name" value="PROTEIN LONG AFTER FAR-RED 3"/>
    <property type="match status" value="1"/>
</dbReference>
<dbReference type="OrthoDB" id="9767366at2"/>
<feature type="signal peptide" evidence="1">
    <location>
        <begin position="1"/>
        <end position="25"/>
    </location>
</feature>
<dbReference type="CDD" id="cd01300">
    <property type="entry name" value="YtcJ_like"/>
    <property type="match status" value="1"/>
</dbReference>
<dbReference type="PANTHER" id="PTHR22642">
    <property type="entry name" value="IMIDAZOLONEPROPIONASE"/>
    <property type="match status" value="1"/>
</dbReference>
<keyword evidence="4" id="KW-1185">Reference proteome</keyword>
<name>A0A2A4GCW8_9FLAO</name>
<dbReference type="InterPro" id="IPR011059">
    <property type="entry name" value="Metal-dep_hydrolase_composite"/>
</dbReference>
<keyword evidence="1" id="KW-0732">Signal</keyword>
<dbReference type="Proteomes" id="UP000219559">
    <property type="component" value="Unassembled WGS sequence"/>
</dbReference>
<dbReference type="SUPFAM" id="SSF51338">
    <property type="entry name" value="Composite domain of metallo-dependent hydrolases"/>
    <property type="match status" value="1"/>
</dbReference>
<dbReference type="InterPro" id="IPR033932">
    <property type="entry name" value="YtcJ-like"/>
</dbReference>
<dbReference type="RefSeq" id="WP_097441353.1">
    <property type="nucleotide sequence ID" value="NZ_NBWU01000001.1"/>
</dbReference>
<accession>A0A2A4GCW8</accession>
<reference evidence="3 4" key="1">
    <citation type="submission" date="2017-04" db="EMBL/GenBank/DDBJ databases">
        <title>A new member of the family Flavobacteriaceae isolated from ascidians.</title>
        <authorList>
            <person name="Chen L."/>
        </authorList>
    </citation>
    <scope>NUCLEOTIDE SEQUENCE [LARGE SCALE GENOMIC DNA]</scope>
    <source>
        <strain evidence="3 4">HQA918</strain>
    </source>
</reference>
<evidence type="ECO:0000256" key="1">
    <source>
        <dbReference type="SAM" id="SignalP"/>
    </source>
</evidence>
<dbReference type="InterPro" id="IPR013108">
    <property type="entry name" value="Amidohydro_3"/>
</dbReference>
<organism evidence="3 4">
    <name type="scientific">Sediminicola luteus</name>
    <dbReference type="NCBI Taxonomy" id="319238"/>
    <lineage>
        <taxon>Bacteria</taxon>
        <taxon>Pseudomonadati</taxon>
        <taxon>Bacteroidota</taxon>
        <taxon>Flavobacteriia</taxon>
        <taxon>Flavobacteriales</taxon>
        <taxon>Flavobacteriaceae</taxon>
        <taxon>Sediminicola</taxon>
    </lineage>
</organism>
<proteinExistence type="predicted"/>
<gene>
    <name evidence="3" type="ORF">B7P33_00525</name>
</gene>
<evidence type="ECO:0000313" key="3">
    <source>
        <dbReference type="EMBL" id="PCE65824.1"/>
    </source>
</evidence>
<dbReference type="GO" id="GO:0016810">
    <property type="term" value="F:hydrolase activity, acting on carbon-nitrogen (but not peptide) bonds"/>
    <property type="evidence" value="ECO:0007669"/>
    <property type="project" value="InterPro"/>
</dbReference>
<comment type="caution">
    <text evidence="3">The sequence shown here is derived from an EMBL/GenBank/DDBJ whole genome shotgun (WGS) entry which is preliminary data.</text>
</comment>
<protein>
    <recommendedName>
        <fullName evidence="2">Amidohydrolase 3 domain-containing protein</fullName>
    </recommendedName>
</protein>
<dbReference type="Pfam" id="PF07969">
    <property type="entry name" value="Amidohydro_3"/>
    <property type="match status" value="1"/>
</dbReference>
<dbReference type="InterPro" id="IPR032466">
    <property type="entry name" value="Metal_Hydrolase"/>
</dbReference>